<dbReference type="Pfam" id="PF16119">
    <property type="entry name" value="DUF4835"/>
    <property type="match status" value="1"/>
</dbReference>
<protein>
    <submittedName>
        <fullName evidence="1">DUF4835 family protein</fullName>
    </submittedName>
</protein>
<organism evidence="1 2">
    <name type="scientific">Terrimonas ginsenosidimutans</name>
    <dbReference type="NCBI Taxonomy" id="2908004"/>
    <lineage>
        <taxon>Bacteria</taxon>
        <taxon>Pseudomonadati</taxon>
        <taxon>Bacteroidota</taxon>
        <taxon>Chitinophagia</taxon>
        <taxon>Chitinophagales</taxon>
        <taxon>Chitinophagaceae</taxon>
        <taxon>Terrimonas</taxon>
    </lineage>
</organism>
<keyword evidence="2" id="KW-1185">Reference proteome</keyword>
<gene>
    <name evidence="1" type="ORF">LZZ85_07880</name>
</gene>
<dbReference type="RefSeq" id="WP_237870388.1">
    <property type="nucleotide sequence ID" value="NZ_JAKLTR010000004.1"/>
</dbReference>
<reference evidence="1" key="1">
    <citation type="submission" date="2022-01" db="EMBL/GenBank/DDBJ databases">
        <authorList>
            <person name="Jo J.-H."/>
            <person name="Im W.-T."/>
        </authorList>
    </citation>
    <scope>NUCLEOTIDE SEQUENCE</scope>
    <source>
        <strain evidence="1">NA20</strain>
    </source>
</reference>
<sequence>MLKRIVLFVLVSVFVRHLHAQEIQARLTVLASRVSTNVDKKIFQTLQTTLTNFINNRKWTKDAFQANEKIQCNFLLNIEQEMGNNMYKASLTVQAARPVYNSTYDSPLINFIDDNVVFRYQEFQPVEFNENRVQGSDPSVANLPAVIAYYVNIILGLDYGSFALRGGDVYFQKAWNIVNNAPESRDITGWRSYESQRNRYWLSENLNNNRFALIHDALYSYYRSGMDLFYENEDEGRNGVLTSLNFLNTLNTENPNSMILQFFLQGKSVELIKVFSKAEKDKKTRAADILSKIDITNGNAYKELR</sequence>
<accession>A0ABS9KPD5</accession>
<comment type="caution">
    <text evidence="1">The sequence shown here is derived from an EMBL/GenBank/DDBJ whole genome shotgun (WGS) entry which is preliminary data.</text>
</comment>
<proteinExistence type="predicted"/>
<evidence type="ECO:0000313" key="1">
    <source>
        <dbReference type="EMBL" id="MCG2614196.1"/>
    </source>
</evidence>
<evidence type="ECO:0000313" key="2">
    <source>
        <dbReference type="Proteomes" id="UP001165367"/>
    </source>
</evidence>
<dbReference type="Proteomes" id="UP001165367">
    <property type="component" value="Unassembled WGS sequence"/>
</dbReference>
<dbReference type="InterPro" id="IPR032274">
    <property type="entry name" value="DUF4835"/>
</dbReference>
<dbReference type="EMBL" id="JAKLTR010000004">
    <property type="protein sequence ID" value="MCG2614196.1"/>
    <property type="molecule type" value="Genomic_DNA"/>
</dbReference>
<name>A0ABS9KPD5_9BACT</name>